<evidence type="ECO:0000313" key="15">
    <source>
        <dbReference type="EMBL" id="BBH07884.1"/>
    </source>
</evidence>
<keyword evidence="10" id="KW-0464">Manganese</keyword>
<dbReference type="Gene3D" id="3.40.350.10">
    <property type="entry name" value="Creatinase/prolidase N-terminal domain"/>
    <property type="match status" value="2"/>
</dbReference>
<dbReference type="PROSITE" id="PS00491">
    <property type="entry name" value="PROLINE_PEPTIDASE"/>
    <property type="match status" value="1"/>
</dbReference>
<dbReference type="GO" id="GO:0005737">
    <property type="term" value="C:cytoplasm"/>
    <property type="evidence" value="ECO:0007669"/>
    <property type="project" value="UniProtKB-ARBA"/>
</dbReference>
<protein>
    <recommendedName>
        <fullName evidence="4">Xaa-Pro aminopeptidase</fullName>
        <ecNumber evidence="4">3.4.11.9</ecNumber>
    </recommendedName>
</protein>
<comment type="catalytic activity">
    <reaction evidence="1">
        <text>Release of any N-terminal amino acid, including proline, that is linked to proline, even from a dipeptide or tripeptide.</text>
        <dbReference type="EC" id="3.4.11.9"/>
    </reaction>
</comment>
<dbReference type="PANTHER" id="PTHR43763">
    <property type="entry name" value="XAA-PRO AMINOPEPTIDASE 1"/>
    <property type="match status" value="1"/>
</dbReference>
<feature type="domain" description="Creatinase N-terminal" evidence="13">
    <location>
        <begin position="32"/>
        <end position="77"/>
    </location>
</feature>
<name>A0A4Y1RU37_PRUDU</name>
<evidence type="ECO:0000259" key="12">
    <source>
        <dbReference type="Pfam" id="PF00557"/>
    </source>
</evidence>
<proteinExistence type="inferred from homology"/>
<comment type="similarity">
    <text evidence="3 11">Belongs to the peptidase M24B family.</text>
</comment>
<dbReference type="EC" id="3.4.11.9" evidence="4"/>
<evidence type="ECO:0000256" key="5">
    <source>
        <dbReference type="ARBA" id="ARBA00022438"/>
    </source>
</evidence>
<evidence type="ECO:0000256" key="1">
    <source>
        <dbReference type="ARBA" id="ARBA00001424"/>
    </source>
</evidence>
<keyword evidence="6" id="KW-0645">Protease</keyword>
<gene>
    <name evidence="15" type="ORF">Prudu_019935</name>
</gene>
<organism evidence="15">
    <name type="scientific">Prunus dulcis</name>
    <name type="common">Almond</name>
    <name type="synonym">Amygdalus dulcis</name>
    <dbReference type="NCBI Taxonomy" id="3755"/>
    <lineage>
        <taxon>Eukaryota</taxon>
        <taxon>Viridiplantae</taxon>
        <taxon>Streptophyta</taxon>
        <taxon>Embryophyta</taxon>
        <taxon>Tracheophyta</taxon>
        <taxon>Spermatophyta</taxon>
        <taxon>Magnoliopsida</taxon>
        <taxon>eudicotyledons</taxon>
        <taxon>Gunneridae</taxon>
        <taxon>Pentapetalae</taxon>
        <taxon>rosids</taxon>
        <taxon>fabids</taxon>
        <taxon>Rosales</taxon>
        <taxon>Rosaceae</taxon>
        <taxon>Amygdaloideae</taxon>
        <taxon>Amygdaleae</taxon>
        <taxon>Prunus</taxon>
    </lineage>
</organism>
<evidence type="ECO:0000256" key="3">
    <source>
        <dbReference type="ARBA" id="ARBA00008766"/>
    </source>
</evidence>
<dbReference type="InterPro" id="IPR050422">
    <property type="entry name" value="X-Pro_aminopeptidase_P"/>
</dbReference>
<dbReference type="SUPFAM" id="SSF55920">
    <property type="entry name" value="Creatinase/aminopeptidase"/>
    <property type="match status" value="1"/>
</dbReference>
<evidence type="ECO:0000256" key="2">
    <source>
        <dbReference type="ARBA" id="ARBA00001936"/>
    </source>
</evidence>
<keyword evidence="7 11" id="KW-0479">Metal-binding</keyword>
<dbReference type="Pfam" id="PF00557">
    <property type="entry name" value="Peptidase_M24"/>
    <property type="match status" value="1"/>
</dbReference>
<dbReference type="InterPro" id="IPR000994">
    <property type="entry name" value="Pept_M24"/>
</dbReference>
<dbReference type="GO" id="GO:0046872">
    <property type="term" value="F:metal ion binding"/>
    <property type="evidence" value="ECO:0007669"/>
    <property type="project" value="UniProtKB-KW"/>
</dbReference>
<dbReference type="Pfam" id="PF01321">
    <property type="entry name" value="Creatinase_N"/>
    <property type="match status" value="1"/>
</dbReference>
<dbReference type="InterPro" id="IPR032416">
    <property type="entry name" value="Peptidase_M24_C"/>
</dbReference>
<evidence type="ECO:0000256" key="4">
    <source>
        <dbReference type="ARBA" id="ARBA00012574"/>
    </source>
</evidence>
<dbReference type="FunFam" id="3.40.350.10:FF:000010">
    <property type="entry name" value="Probable Xaa-Pro aminopeptidase P"/>
    <property type="match status" value="1"/>
</dbReference>
<dbReference type="EMBL" id="AP019303">
    <property type="protein sequence ID" value="BBH07884.1"/>
    <property type="molecule type" value="Genomic_DNA"/>
</dbReference>
<dbReference type="InterPro" id="IPR033740">
    <property type="entry name" value="Pept_M24B"/>
</dbReference>
<keyword evidence="8" id="KW-0378">Hydrolase</keyword>
<keyword evidence="9" id="KW-0482">Metalloprotease</keyword>
<evidence type="ECO:0000256" key="6">
    <source>
        <dbReference type="ARBA" id="ARBA00022670"/>
    </source>
</evidence>
<dbReference type="SUPFAM" id="SSF53092">
    <property type="entry name" value="Creatinase/prolidase N-terminal domain"/>
    <property type="match status" value="1"/>
</dbReference>
<evidence type="ECO:0000259" key="14">
    <source>
        <dbReference type="Pfam" id="PF16188"/>
    </source>
</evidence>
<comment type="cofactor">
    <cofactor evidence="2">
        <name>Mn(2+)</name>
        <dbReference type="ChEBI" id="CHEBI:29035"/>
    </cofactor>
</comment>
<dbReference type="Pfam" id="PF16189">
    <property type="entry name" value="Creatinase_N_2"/>
    <property type="match status" value="1"/>
</dbReference>
<feature type="domain" description="Peptidase M24" evidence="12">
    <location>
        <begin position="321"/>
        <end position="545"/>
    </location>
</feature>
<sequence>SLSSILQRDQFLAEKSDGGHSQCSQSEYVSARDKRREFVSGFTGSAGLALVTKNEARLWTDGRYFLQATQELSDQWQLMRMGEDPAVDIWMADRFSHWYRSLVCVDRHCTKMGACFFQKTSEVGSDVHKFDRRSLEKSAPAEINPVIVHPLQYAGCSVADKLKDLRERLIQENARGIIISALDEVAWLYNIRGSDVSYSPVVHAFAIVTSNSAFFYVDKKKVSSEVNTYLEENGIEVRDYKSVSSDVALLASNQLKPSFKETEITRNGTHKAEDKNDDQIWADPGSCCYALYSKLNPEKVILQQSPLALAKALKNPIELEGLKKAHIRDGAAVVQYLVWLDKQAQEIYGASGFFSEGEGMDKKKHSKTTKLTEVTNFRGLSFPTISSVGPNAAIIHYSPQAETCAEFDPDSIYLFDSGAQYLDGTTDITRTVHFGKPSAHEKACYTAVLKGHIALGNARFPNGTNGHALDILARVPLWKSGLDYRHGTGHGIGSYLNVHEGPHLISFRPHARNVPLQASMTVTDEPGYYEDGNFGIRLENVLIINQADTKFNFGDKGYLQFEHITWAPYQRKLIDLSLLAPEELEWLNTYHSKCRDILAPYVDESEKAWLKKATEPISA</sequence>
<evidence type="ECO:0000259" key="13">
    <source>
        <dbReference type="Pfam" id="PF01321"/>
    </source>
</evidence>
<feature type="domain" description="Peptidase M24 C-terminal" evidence="14">
    <location>
        <begin position="557"/>
        <end position="617"/>
    </location>
</feature>
<evidence type="ECO:0000256" key="11">
    <source>
        <dbReference type="RuleBase" id="RU000590"/>
    </source>
</evidence>
<dbReference type="PANTHER" id="PTHR43763:SF12">
    <property type="entry name" value="AMINOPEPTIDASE P1"/>
    <property type="match status" value="1"/>
</dbReference>
<dbReference type="InterPro" id="IPR000587">
    <property type="entry name" value="Creatinase_N"/>
</dbReference>
<dbReference type="Gene3D" id="3.90.230.10">
    <property type="entry name" value="Creatinase/methionine aminopeptidase superfamily"/>
    <property type="match status" value="1"/>
</dbReference>
<evidence type="ECO:0000256" key="7">
    <source>
        <dbReference type="ARBA" id="ARBA00022723"/>
    </source>
</evidence>
<reference evidence="15" key="1">
    <citation type="journal article" date="2019" name="Science">
        <title>Mutation of a bHLH transcription factor allowed almond domestication.</title>
        <authorList>
            <person name="Sanchez-Perez R."/>
            <person name="Pavan S."/>
            <person name="Mazzeo R."/>
            <person name="Moldovan C."/>
            <person name="Aiese Cigliano R."/>
            <person name="Del Cueto J."/>
            <person name="Ricciardi F."/>
            <person name="Lotti C."/>
            <person name="Ricciardi L."/>
            <person name="Dicenta F."/>
            <person name="Lopez-Marques R.L."/>
            <person name="Lindberg Moller B."/>
        </authorList>
    </citation>
    <scope>NUCLEOTIDE SEQUENCE</scope>
</reference>
<dbReference type="FunFam" id="3.90.230.10:FF:000007">
    <property type="entry name" value="Xaa-Pro aminopeptidase P"/>
    <property type="match status" value="1"/>
</dbReference>
<dbReference type="InterPro" id="IPR029149">
    <property type="entry name" value="Creatin/AminoP/Spt16_N"/>
</dbReference>
<accession>A0A4Y1RU37</accession>
<evidence type="ECO:0000256" key="10">
    <source>
        <dbReference type="ARBA" id="ARBA00023211"/>
    </source>
</evidence>
<feature type="non-terminal residue" evidence="15">
    <location>
        <position position="1"/>
    </location>
</feature>
<dbReference type="InterPro" id="IPR036005">
    <property type="entry name" value="Creatinase/aminopeptidase-like"/>
</dbReference>
<dbReference type="CDD" id="cd01085">
    <property type="entry name" value="APP"/>
    <property type="match status" value="1"/>
</dbReference>
<dbReference type="GO" id="GO:0070006">
    <property type="term" value="F:metalloaminopeptidase activity"/>
    <property type="evidence" value="ECO:0007669"/>
    <property type="project" value="InterPro"/>
</dbReference>
<dbReference type="InterPro" id="IPR001131">
    <property type="entry name" value="Peptidase_M24B_aminopep-P_CS"/>
</dbReference>
<dbReference type="AlphaFoldDB" id="A0A4Y1RU37"/>
<evidence type="ECO:0000256" key="9">
    <source>
        <dbReference type="ARBA" id="ARBA00023049"/>
    </source>
</evidence>
<keyword evidence="5 15" id="KW-0031">Aminopeptidase</keyword>
<evidence type="ECO:0000256" key="8">
    <source>
        <dbReference type="ARBA" id="ARBA00022801"/>
    </source>
</evidence>
<dbReference type="Pfam" id="PF16188">
    <property type="entry name" value="Peptidase_M24_C"/>
    <property type="match status" value="1"/>
</dbReference>
<dbReference type="GO" id="GO:0006508">
    <property type="term" value="P:proteolysis"/>
    <property type="evidence" value="ECO:0007669"/>
    <property type="project" value="UniProtKB-KW"/>
</dbReference>